<dbReference type="AlphaFoldDB" id="A0A934Q825"/>
<gene>
    <name evidence="1" type="ORF">JD276_13185</name>
</gene>
<name>A0A934Q825_9MICO</name>
<organism evidence="1 2">
    <name type="scientific">Leucobacter chromiisoli</name>
    <dbReference type="NCBI Taxonomy" id="2796471"/>
    <lineage>
        <taxon>Bacteria</taxon>
        <taxon>Bacillati</taxon>
        <taxon>Actinomycetota</taxon>
        <taxon>Actinomycetes</taxon>
        <taxon>Micrococcales</taxon>
        <taxon>Microbacteriaceae</taxon>
        <taxon>Leucobacter</taxon>
    </lineage>
</organism>
<sequence length="59" mass="6375">MTDDGERRLEAVQPVAAGLIDAVRERDAAWVKQVCGAIETGKVDWRALLVALAGRAAER</sequence>
<dbReference type="EMBL" id="JAEHOH010000020">
    <property type="protein sequence ID" value="MBK0419985.1"/>
    <property type="molecule type" value="Genomic_DNA"/>
</dbReference>
<reference evidence="1" key="1">
    <citation type="submission" date="2020-12" db="EMBL/GenBank/DDBJ databases">
        <title>Leucobacter sp. CAS1, isolated from Chromium sludge.</title>
        <authorList>
            <person name="Xu Z."/>
        </authorList>
    </citation>
    <scope>NUCLEOTIDE SEQUENCE</scope>
    <source>
        <strain evidence="1">CSA1</strain>
    </source>
</reference>
<dbReference type="RefSeq" id="WP_200116127.1">
    <property type="nucleotide sequence ID" value="NZ_JAEHOH010000020.1"/>
</dbReference>
<proteinExistence type="predicted"/>
<evidence type="ECO:0000313" key="2">
    <source>
        <dbReference type="Proteomes" id="UP000608530"/>
    </source>
</evidence>
<protein>
    <submittedName>
        <fullName evidence="1">Uncharacterized protein</fullName>
    </submittedName>
</protein>
<evidence type="ECO:0000313" key="1">
    <source>
        <dbReference type="EMBL" id="MBK0419985.1"/>
    </source>
</evidence>
<dbReference type="Proteomes" id="UP000608530">
    <property type="component" value="Unassembled WGS sequence"/>
</dbReference>
<keyword evidence="2" id="KW-1185">Reference proteome</keyword>
<accession>A0A934Q825</accession>
<comment type="caution">
    <text evidence="1">The sequence shown here is derived from an EMBL/GenBank/DDBJ whole genome shotgun (WGS) entry which is preliminary data.</text>
</comment>